<name>A0A238JL84_9RHOB</name>
<dbReference type="AlphaFoldDB" id="A0A238JL84"/>
<gene>
    <name evidence="1" type="ORF">COL8621_00428</name>
</gene>
<proteinExistence type="predicted"/>
<evidence type="ECO:0000313" key="1">
    <source>
        <dbReference type="EMBL" id="SMX31401.1"/>
    </source>
</evidence>
<dbReference type="EMBL" id="FXYE01000001">
    <property type="protein sequence ID" value="SMX31401.1"/>
    <property type="molecule type" value="Genomic_DNA"/>
</dbReference>
<evidence type="ECO:0000313" key="2">
    <source>
        <dbReference type="Proteomes" id="UP000202922"/>
    </source>
</evidence>
<dbReference type="Proteomes" id="UP000202922">
    <property type="component" value="Unassembled WGS sequence"/>
</dbReference>
<organism evidence="1 2">
    <name type="scientific">Actibacterium lipolyticum</name>
    <dbReference type="NCBI Taxonomy" id="1524263"/>
    <lineage>
        <taxon>Bacteria</taxon>
        <taxon>Pseudomonadati</taxon>
        <taxon>Pseudomonadota</taxon>
        <taxon>Alphaproteobacteria</taxon>
        <taxon>Rhodobacterales</taxon>
        <taxon>Roseobacteraceae</taxon>
        <taxon>Actibacterium</taxon>
    </lineage>
</organism>
<reference evidence="2" key="1">
    <citation type="submission" date="2017-05" db="EMBL/GenBank/DDBJ databases">
        <authorList>
            <person name="Rodrigo-Torres L."/>
            <person name="Arahal R. D."/>
            <person name="Lucena T."/>
        </authorList>
    </citation>
    <scope>NUCLEOTIDE SEQUENCE [LARGE SCALE GENOMIC DNA]</scope>
    <source>
        <strain evidence="2">CECT 8621</strain>
    </source>
</reference>
<keyword evidence="2" id="KW-1185">Reference proteome</keyword>
<protein>
    <submittedName>
        <fullName evidence="1">Uncharacterized protein</fullName>
    </submittedName>
</protein>
<accession>A0A238JL84</accession>
<sequence>MISKIASTSAYQALQRFDFAHFFAPRDQAKPIDSVYSGNLTDPIGPDHTPSCPFGADARQLQLPSRSGDIRHVAA</sequence>